<dbReference type="EC" id="2.8.2.-" evidence="3"/>
<feature type="domain" description="Sulfotransferase" evidence="5">
    <location>
        <begin position="2"/>
        <end position="136"/>
    </location>
</feature>
<dbReference type="HOGENOM" id="CLU_027239_6_0_1"/>
<evidence type="ECO:0000256" key="3">
    <source>
        <dbReference type="RuleBase" id="RU361155"/>
    </source>
</evidence>
<evidence type="ECO:0000256" key="4">
    <source>
        <dbReference type="SAM" id="MobiDB-lite"/>
    </source>
</evidence>
<dbReference type="InterPro" id="IPR027417">
    <property type="entry name" value="P-loop_NTPase"/>
</dbReference>
<dbReference type="Gramene" id="OB07G27190.1">
    <property type="protein sequence ID" value="OB07G27190.1"/>
    <property type="gene ID" value="OB07G27190"/>
</dbReference>
<protein>
    <recommendedName>
        <fullName evidence="3">Sulfotransferase</fullName>
        <ecNumber evidence="3">2.8.2.-</ecNumber>
    </recommendedName>
</protein>
<feature type="region of interest" description="Disordered" evidence="4">
    <location>
        <begin position="67"/>
        <end position="96"/>
    </location>
</feature>
<dbReference type="eggNOG" id="KOG1584">
    <property type="taxonomic scope" value="Eukaryota"/>
</dbReference>
<organism evidence="6">
    <name type="scientific">Oryza brachyantha</name>
    <name type="common">malo sina</name>
    <dbReference type="NCBI Taxonomy" id="4533"/>
    <lineage>
        <taxon>Eukaryota</taxon>
        <taxon>Viridiplantae</taxon>
        <taxon>Streptophyta</taxon>
        <taxon>Embryophyta</taxon>
        <taxon>Tracheophyta</taxon>
        <taxon>Spermatophyta</taxon>
        <taxon>Magnoliopsida</taxon>
        <taxon>Liliopsida</taxon>
        <taxon>Poales</taxon>
        <taxon>Poaceae</taxon>
        <taxon>BOP clade</taxon>
        <taxon>Oryzoideae</taxon>
        <taxon>Oryzeae</taxon>
        <taxon>Oryzinae</taxon>
        <taxon>Oryza</taxon>
    </lineage>
</organism>
<dbReference type="PANTHER" id="PTHR11783">
    <property type="entry name" value="SULFOTRANSFERASE SULT"/>
    <property type="match status" value="1"/>
</dbReference>
<name>J3MMT7_ORYBR</name>
<evidence type="ECO:0000259" key="5">
    <source>
        <dbReference type="Pfam" id="PF00685"/>
    </source>
</evidence>
<dbReference type="Gene3D" id="3.40.50.300">
    <property type="entry name" value="P-loop containing nucleotide triphosphate hydrolases"/>
    <property type="match status" value="1"/>
</dbReference>
<dbReference type="Pfam" id="PF00685">
    <property type="entry name" value="Sulfotransfer_1"/>
    <property type="match status" value="1"/>
</dbReference>
<dbReference type="EnsemblPlants" id="OB07G27190.1">
    <property type="protein sequence ID" value="OB07G27190.1"/>
    <property type="gene ID" value="OB07G27190"/>
</dbReference>
<evidence type="ECO:0000313" key="6">
    <source>
        <dbReference type="EnsemblPlants" id="OB07G27190.1"/>
    </source>
</evidence>
<keyword evidence="7" id="KW-1185">Reference proteome</keyword>
<reference evidence="6" key="1">
    <citation type="journal article" date="2013" name="Nat. Commun.">
        <title>Whole-genome sequencing of Oryza brachyantha reveals mechanisms underlying Oryza genome evolution.</title>
        <authorList>
            <person name="Chen J."/>
            <person name="Huang Q."/>
            <person name="Gao D."/>
            <person name="Wang J."/>
            <person name="Lang Y."/>
            <person name="Liu T."/>
            <person name="Li B."/>
            <person name="Bai Z."/>
            <person name="Luis Goicoechea J."/>
            <person name="Liang C."/>
            <person name="Chen C."/>
            <person name="Zhang W."/>
            <person name="Sun S."/>
            <person name="Liao Y."/>
            <person name="Zhang X."/>
            <person name="Yang L."/>
            <person name="Song C."/>
            <person name="Wang M."/>
            <person name="Shi J."/>
            <person name="Liu G."/>
            <person name="Liu J."/>
            <person name="Zhou H."/>
            <person name="Zhou W."/>
            <person name="Yu Q."/>
            <person name="An N."/>
            <person name="Chen Y."/>
            <person name="Cai Q."/>
            <person name="Wang B."/>
            <person name="Liu B."/>
            <person name="Min J."/>
            <person name="Huang Y."/>
            <person name="Wu H."/>
            <person name="Li Z."/>
            <person name="Zhang Y."/>
            <person name="Yin Y."/>
            <person name="Song W."/>
            <person name="Jiang J."/>
            <person name="Jackson S.A."/>
            <person name="Wing R.A."/>
            <person name="Wang J."/>
            <person name="Chen M."/>
        </authorList>
    </citation>
    <scope>NUCLEOTIDE SEQUENCE [LARGE SCALE GENOMIC DNA]</scope>
    <source>
        <strain evidence="6">cv. IRGC 101232</strain>
    </source>
</reference>
<dbReference type="InterPro" id="IPR000863">
    <property type="entry name" value="Sulfotransferase_dom"/>
</dbReference>
<accession>J3MMT7</accession>
<dbReference type="GO" id="GO:0008146">
    <property type="term" value="F:sulfotransferase activity"/>
    <property type="evidence" value="ECO:0007669"/>
    <property type="project" value="InterPro"/>
</dbReference>
<evidence type="ECO:0000256" key="1">
    <source>
        <dbReference type="ARBA" id="ARBA00005771"/>
    </source>
</evidence>
<evidence type="ECO:0000313" key="7">
    <source>
        <dbReference type="Proteomes" id="UP000006038"/>
    </source>
</evidence>
<sequence>MVISFWHFIDRSSKYNNNTIPLPDAWESIREVAYFGSPIWEHILGYWNASKTKPDRVLFLRYEEVMRDPPRRSRSSSGCRSRTPRRKQGSPGVAELCSMEKMRATGANSAGSRQLMANEYPNEAFFRKGVVGDRHHAGDDGREPR</sequence>
<dbReference type="Proteomes" id="UP000006038">
    <property type="component" value="Chromosome 7"/>
</dbReference>
<dbReference type="AlphaFoldDB" id="J3MMT7"/>
<comment type="similarity">
    <text evidence="1 3">Belongs to the sulfotransferase 1 family.</text>
</comment>
<dbReference type="STRING" id="4533.J3MMT7"/>
<proteinExistence type="inferred from homology"/>
<reference evidence="6" key="2">
    <citation type="submission" date="2013-04" db="UniProtKB">
        <authorList>
            <consortium name="EnsemblPlants"/>
        </authorList>
    </citation>
    <scope>IDENTIFICATION</scope>
</reference>
<keyword evidence="2 3" id="KW-0808">Transferase</keyword>
<evidence type="ECO:0000256" key="2">
    <source>
        <dbReference type="ARBA" id="ARBA00022679"/>
    </source>
</evidence>
<dbReference type="SUPFAM" id="SSF52540">
    <property type="entry name" value="P-loop containing nucleoside triphosphate hydrolases"/>
    <property type="match status" value="1"/>
</dbReference>